<name>A0AAD5XSV8_9FUNG</name>
<dbReference type="SUPFAM" id="SSF53474">
    <property type="entry name" value="alpha/beta-Hydrolases"/>
    <property type="match status" value="1"/>
</dbReference>
<dbReference type="Proteomes" id="UP001212152">
    <property type="component" value="Unassembled WGS sequence"/>
</dbReference>
<dbReference type="Pfam" id="PF00561">
    <property type="entry name" value="Abhydrolase_1"/>
    <property type="match status" value="1"/>
</dbReference>
<dbReference type="InterPro" id="IPR029058">
    <property type="entry name" value="AB_hydrolase_fold"/>
</dbReference>
<dbReference type="EMBL" id="JADGJQ010000022">
    <property type="protein sequence ID" value="KAJ3179103.1"/>
    <property type="molecule type" value="Genomic_DNA"/>
</dbReference>
<reference evidence="4" key="1">
    <citation type="submission" date="2020-05" db="EMBL/GenBank/DDBJ databases">
        <title>Phylogenomic resolution of chytrid fungi.</title>
        <authorList>
            <person name="Stajich J.E."/>
            <person name="Amses K."/>
            <person name="Simmons R."/>
            <person name="Seto K."/>
            <person name="Myers J."/>
            <person name="Bonds A."/>
            <person name="Quandt C.A."/>
            <person name="Barry K."/>
            <person name="Liu P."/>
            <person name="Grigoriev I."/>
            <person name="Longcore J.E."/>
            <person name="James T.Y."/>
        </authorList>
    </citation>
    <scope>NUCLEOTIDE SEQUENCE</scope>
    <source>
        <strain evidence="4">JEL0379</strain>
    </source>
</reference>
<dbReference type="GO" id="GO:0016787">
    <property type="term" value="F:hydrolase activity"/>
    <property type="evidence" value="ECO:0007669"/>
    <property type="project" value="UniProtKB-KW"/>
</dbReference>
<dbReference type="AlphaFoldDB" id="A0AAD5XSV8"/>
<evidence type="ECO:0000313" key="5">
    <source>
        <dbReference type="Proteomes" id="UP001212152"/>
    </source>
</evidence>
<dbReference type="InterPro" id="IPR000073">
    <property type="entry name" value="AB_hydrolase_1"/>
</dbReference>
<dbReference type="PANTHER" id="PTHR43798:SF14">
    <property type="entry name" value="SERINE HYDROLASE-LIKE PROTEIN DDB_G0286239"/>
    <property type="match status" value="1"/>
</dbReference>
<protein>
    <recommendedName>
        <fullName evidence="3">AB hydrolase-1 domain-containing protein</fullName>
    </recommendedName>
</protein>
<evidence type="ECO:0000313" key="4">
    <source>
        <dbReference type="EMBL" id="KAJ3179103.1"/>
    </source>
</evidence>
<dbReference type="PANTHER" id="PTHR43798">
    <property type="entry name" value="MONOACYLGLYCEROL LIPASE"/>
    <property type="match status" value="1"/>
</dbReference>
<accession>A0AAD5XSV8</accession>
<gene>
    <name evidence="4" type="ORF">HDU87_003059</name>
</gene>
<comment type="caution">
    <text evidence="4">The sequence shown here is derived from an EMBL/GenBank/DDBJ whole genome shotgun (WGS) entry which is preliminary data.</text>
</comment>
<comment type="similarity">
    <text evidence="1">Belongs to the AB hydrolase superfamily.</text>
</comment>
<evidence type="ECO:0000256" key="1">
    <source>
        <dbReference type="ARBA" id="ARBA00008645"/>
    </source>
</evidence>
<dbReference type="GO" id="GO:0016020">
    <property type="term" value="C:membrane"/>
    <property type="evidence" value="ECO:0007669"/>
    <property type="project" value="TreeGrafter"/>
</dbReference>
<evidence type="ECO:0000259" key="3">
    <source>
        <dbReference type="Pfam" id="PF00561"/>
    </source>
</evidence>
<dbReference type="InterPro" id="IPR050266">
    <property type="entry name" value="AB_hydrolase_sf"/>
</dbReference>
<dbReference type="Gene3D" id="3.40.50.1820">
    <property type="entry name" value="alpha/beta hydrolase"/>
    <property type="match status" value="1"/>
</dbReference>
<keyword evidence="2" id="KW-0378">Hydrolase</keyword>
<evidence type="ECO:0000256" key="2">
    <source>
        <dbReference type="ARBA" id="ARBA00022801"/>
    </source>
</evidence>
<keyword evidence="5" id="KW-1185">Reference proteome</keyword>
<proteinExistence type="inferred from homology"/>
<feature type="domain" description="AB hydrolase-1" evidence="3">
    <location>
        <begin position="31"/>
        <end position="187"/>
    </location>
</feature>
<sequence length="319" mass="34904">MVQTPRDRTYRLPTTDLELAVREWGPEDGTPILCLHGWLDNSETWSAFLPLFLAKNPHCHAVALDFPGHGRSAHKGPEADYGFYEFARDTIALVNVLGWSRFAILGHSLGGYVGFMIACSFPTRVTHLMSIEAMHPIIRTNKIAASRLVRALQFHEAISRKGRPPARRTYPSLAAIATARAEWSPLMPLSQHAAEVLMARNTAVAPDGTVENITDVRLKDPAPHTLSAPVANHAFARITCPVLVVIGHDGIHAAFPGANEVSNGTPKLDVRELPGHHHLHLDDDVAQVVDCVCNWLADNPLLTRSEIASGSEFDTPSKL</sequence>
<organism evidence="4 5">
    <name type="scientific">Geranomyces variabilis</name>
    <dbReference type="NCBI Taxonomy" id="109894"/>
    <lineage>
        <taxon>Eukaryota</taxon>
        <taxon>Fungi</taxon>
        <taxon>Fungi incertae sedis</taxon>
        <taxon>Chytridiomycota</taxon>
        <taxon>Chytridiomycota incertae sedis</taxon>
        <taxon>Chytridiomycetes</taxon>
        <taxon>Spizellomycetales</taxon>
        <taxon>Powellomycetaceae</taxon>
        <taxon>Geranomyces</taxon>
    </lineage>
</organism>